<dbReference type="EMBL" id="MSCH01000003">
    <property type="protein sequence ID" value="PQJ53816.1"/>
    <property type="molecule type" value="Genomic_DNA"/>
</dbReference>
<comment type="caution">
    <text evidence="1">The sequence shown here is derived from an EMBL/GenBank/DDBJ whole genome shotgun (WGS) entry which is preliminary data.</text>
</comment>
<dbReference type="PANTHER" id="PTHR43861">
    <property type="entry name" value="TRANS-ACONITATE 2-METHYLTRANSFERASE-RELATED"/>
    <property type="match status" value="1"/>
</dbReference>
<dbReference type="RefSeq" id="WP_105052313.1">
    <property type="nucleotide sequence ID" value="NZ_BMYG01000002.1"/>
</dbReference>
<reference evidence="1 2" key="1">
    <citation type="submission" date="2016-12" db="EMBL/GenBank/DDBJ databases">
        <title>Diversity of luminous bacteria.</title>
        <authorList>
            <person name="Yoshizawa S."/>
            <person name="Kogure K."/>
        </authorList>
    </citation>
    <scope>NUCLEOTIDE SEQUENCE [LARGE SCALE GENOMIC DNA]</scope>
    <source>
        <strain evidence="1 2">SA4-48</strain>
    </source>
</reference>
<evidence type="ECO:0000313" key="1">
    <source>
        <dbReference type="EMBL" id="PQJ53816.1"/>
    </source>
</evidence>
<dbReference type="OrthoDB" id="8564939at2"/>
<dbReference type="InterPro" id="IPR029063">
    <property type="entry name" value="SAM-dependent_MTases_sf"/>
</dbReference>
<dbReference type="Pfam" id="PF13489">
    <property type="entry name" value="Methyltransf_23"/>
    <property type="match status" value="1"/>
</dbReference>
<dbReference type="SUPFAM" id="SSF53335">
    <property type="entry name" value="S-adenosyl-L-methionine-dependent methyltransferases"/>
    <property type="match status" value="1"/>
</dbReference>
<name>A0A2S7UUZ6_9GAMM</name>
<dbReference type="GO" id="GO:0008168">
    <property type="term" value="F:methyltransferase activity"/>
    <property type="evidence" value="ECO:0007669"/>
    <property type="project" value="UniProtKB-KW"/>
</dbReference>
<evidence type="ECO:0000313" key="2">
    <source>
        <dbReference type="Proteomes" id="UP000239007"/>
    </source>
</evidence>
<sequence>MESENLDDYLIAYQGNNIYDFDNNILLNFYPQRVLSMLNGIKTGSLLELGLGHGITTNLFTKAFKRHVVLDGSAAIINKFVDEYPEFKGEVIETYFENFETDEKFDVIIMGFILEHVDDPVAILKKYKKYLKTEGRLFIAVPNAEVLNRRIGIEAGLLDDIELLSPHDHILGHKRYYTVSSLQTDIKSAGYEISTLEGLYLKPLTTSQMLQLDLSDTILDALCKVGKNYPELCCGILAEVQGK</sequence>
<proteinExistence type="predicted"/>
<dbReference type="Proteomes" id="UP000239007">
    <property type="component" value="Unassembled WGS sequence"/>
</dbReference>
<dbReference type="Gene3D" id="3.40.50.150">
    <property type="entry name" value="Vaccinia Virus protein VP39"/>
    <property type="match status" value="1"/>
</dbReference>
<accession>A0A2S7UUZ6</accession>
<keyword evidence="1" id="KW-0489">Methyltransferase</keyword>
<keyword evidence="1" id="KW-0808">Transferase</keyword>
<keyword evidence="2" id="KW-1185">Reference proteome</keyword>
<dbReference type="GO" id="GO:0032259">
    <property type="term" value="P:methylation"/>
    <property type="evidence" value="ECO:0007669"/>
    <property type="project" value="UniProtKB-KW"/>
</dbReference>
<dbReference type="AlphaFoldDB" id="A0A2S7UUZ6"/>
<organism evidence="1 2">
    <name type="scientific">Psychrosphaera saromensis</name>
    <dbReference type="NCBI Taxonomy" id="716813"/>
    <lineage>
        <taxon>Bacteria</taxon>
        <taxon>Pseudomonadati</taxon>
        <taxon>Pseudomonadota</taxon>
        <taxon>Gammaproteobacteria</taxon>
        <taxon>Alteromonadales</taxon>
        <taxon>Pseudoalteromonadaceae</taxon>
        <taxon>Psychrosphaera</taxon>
    </lineage>
</organism>
<gene>
    <name evidence="1" type="ORF">BTO11_09160</name>
</gene>
<protein>
    <submittedName>
        <fullName evidence="1">SAM-dependent methyltransferase</fullName>
    </submittedName>
</protein>